<dbReference type="CDD" id="cd06550">
    <property type="entry name" value="TM_ABC_iron-siderophores_like"/>
    <property type="match status" value="1"/>
</dbReference>
<proteinExistence type="inferred from homology"/>
<accession>B8DNM1</accession>
<dbReference type="HOGENOM" id="CLU_028808_3_0_7"/>
<keyword evidence="4 7" id="KW-1133">Transmembrane helix</keyword>
<dbReference type="KEGG" id="dvm:DvMF_0117"/>
<name>B8DNM1_NITV9</name>
<dbReference type="SUPFAM" id="SSF81345">
    <property type="entry name" value="ABC transporter involved in vitamin B12 uptake, BtuC"/>
    <property type="match status" value="1"/>
</dbReference>
<dbReference type="InterPro" id="IPR037294">
    <property type="entry name" value="ABC_BtuC-like"/>
</dbReference>
<keyword evidence="5 7" id="KW-0472">Membrane</keyword>
<dbReference type="GO" id="GO:0010043">
    <property type="term" value="P:response to zinc ion"/>
    <property type="evidence" value="ECO:0007669"/>
    <property type="project" value="TreeGrafter"/>
</dbReference>
<comment type="subcellular location">
    <subcellularLocation>
        <location evidence="6">Cell membrane</location>
        <topology evidence="6">Multi-pass membrane protein</topology>
    </subcellularLocation>
    <subcellularLocation>
        <location evidence="1">Membrane</location>
        <topology evidence="1">Multi-pass membrane protein</topology>
    </subcellularLocation>
</comment>
<gene>
    <name evidence="8" type="ordered locus">DvMF_0117</name>
</gene>
<dbReference type="InterPro" id="IPR001626">
    <property type="entry name" value="ABC_TroCD"/>
</dbReference>
<dbReference type="Gene3D" id="1.10.3470.10">
    <property type="entry name" value="ABC transporter involved in vitamin B12 uptake, BtuC"/>
    <property type="match status" value="1"/>
</dbReference>
<dbReference type="EMBL" id="CP001197">
    <property type="protein sequence ID" value="ACL07078.1"/>
    <property type="molecule type" value="Genomic_DNA"/>
</dbReference>
<reference evidence="8" key="1">
    <citation type="submission" date="2008-10" db="EMBL/GenBank/DDBJ databases">
        <title>Complete sequence of Desulfovibrio vulgaris str. 'Miyazaki F'.</title>
        <authorList>
            <person name="Lucas S."/>
            <person name="Copeland A."/>
            <person name="Lapidus A."/>
            <person name="Glavina del Rio T."/>
            <person name="Dalin E."/>
            <person name="Tice H."/>
            <person name="Bruce D."/>
            <person name="Goodwin L."/>
            <person name="Pitluck S."/>
            <person name="Sims D."/>
            <person name="Brettin T."/>
            <person name="Detter J.C."/>
            <person name="Han C."/>
            <person name="Larimer F."/>
            <person name="Land M."/>
            <person name="Hauser L."/>
            <person name="Kyrpides N."/>
            <person name="Mikhailova N."/>
            <person name="Hazen T.C."/>
            <person name="Richardson P."/>
        </authorList>
    </citation>
    <scope>NUCLEOTIDE SEQUENCE</scope>
    <source>
        <strain evidence="8">Miyazaki F</strain>
    </source>
</reference>
<dbReference type="eggNOG" id="COG1108">
    <property type="taxonomic scope" value="Bacteria"/>
</dbReference>
<feature type="transmembrane region" description="Helical" evidence="7">
    <location>
        <begin position="244"/>
        <end position="265"/>
    </location>
</feature>
<feature type="transmembrane region" description="Helical" evidence="7">
    <location>
        <begin position="178"/>
        <end position="203"/>
    </location>
</feature>
<keyword evidence="3 6" id="KW-0812">Transmembrane</keyword>
<feature type="transmembrane region" description="Helical" evidence="7">
    <location>
        <begin position="12"/>
        <end position="31"/>
    </location>
</feature>
<evidence type="ECO:0000256" key="4">
    <source>
        <dbReference type="ARBA" id="ARBA00022989"/>
    </source>
</evidence>
<dbReference type="GO" id="GO:0043190">
    <property type="term" value="C:ATP-binding cassette (ABC) transporter complex"/>
    <property type="evidence" value="ECO:0007669"/>
    <property type="project" value="InterPro"/>
</dbReference>
<feature type="transmembrane region" description="Helical" evidence="7">
    <location>
        <begin position="141"/>
        <end position="158"/>
    </location>
</feature>
<dbReference type="PANTHER" id="PTHR30477">
    <property type="entry name" value="ABC-TRANSPORTER METAL-BINDING PROTEIN"/>
    <property type="match status" value="1"/>
</dbReference>
<evidence type="ECO:0000256" key="3">
    <source>
        <dbReference type="ARBA" id="ARBA00022692"/>
    </source>
</evidence>
<sequence>MLDALSYDFMQQALAASLLASIACGVIGTLVVVNRLVFLAGGVSHAAYGGVGLAFHYGWPVLPSAIGFSVASSMLMAGVALKRPEKADTAIGVLWAAGMAFGIILIDLTPGYKADLMSFLFGSILAVPLTDLYLMAALDAVLLAVVALCHQTLLVASFDREFAEARGLPVRTAHYLVVGMTAVGVVMLIRVVGLVLVMALLTIPPFIAARSARSLPSMMAAATAWSSVFCVGGLALAYRWDVTSGAAIIAVASAGFMAVSGVGMLRRAMGKQSISR</sequence>
<protein>
    <submittedName>
        <fullName evidence="8">ABC-3 protein</fullName>
    </submittedName>
</protein>
<evidence type="ECO:0000256" key="1">
    <source>
        <dbReference type="ARBA" id="ARBA00004141"/>
    </source>
</evidence>
<dbReference type="OrthoDB" id="9798540at2"/>
<keyword evidence="6" id="KW-0813">Transport</keyword>
<feature type="transmembrane region" description="Helical" evidence="7">
    <location>
        <begin position="61"/>
        <end position="81"/>
    </location>
</feature>
<evidence type="ECO:0000313" key="8">
    <source>
        <dbReference type="EMBL" id="ACL07078.1"/>
    </source>
</evidence>
<evidence type="ECO:0000256" key="2">
    <source>
        <dbReference type="ARBA" id="ARBA00008034"/>
    </source>
</evidence>
<feature type="transmembrane region" description="Helical" evidence="7">
    <location>
        <begin position="93"/>
        <end position="110"/>
    </location>
</feature>
<evidence type="ECO:0000256" key="6">
    <source>
        <dbReference type="RuleBase" id="RU003943"/>
    </source>
</evidence>
<dbReference type="STRING" id="883.DvMF_0117"/>
<evidence type="ECO:0000256" key="5">
    <source>
        <dbReference type="ARBA" id="ARBA00023136"/>
    </source>
</evidence>
<evidence type="ECO:0000256" key="7">
    <source>
        <dbReference type="SAM" id="Phobius"/>
    </source>
</evidence>
<comment type="similarity">
    <text evidence="2 6">Belongs to the ABC-3 integral membrane protein family.</text>
</comment>
<dbReference type="Pfam" id="PF00950">
    <property type="entry name" value="ABC-3"/>
    <property type="match status" value="1"/>
</dbReference>
<dbReference type="AlphaFoldDB" id="B8DNM1"/>
<organism evidence="8">
    <name type="scientific">Nitratidesulfovibrio vulgaris (strain DSM 19637 / Miyazaki F)</name>
    <name type="common">Desulfovibrio vulgaris</name>
    <dbReference type="NCBI Taxonomy" id="883"/>
    <lineage>
        <taxon>Bacteria</taxon>
        <taxon>Pseudomonadati</taxon>
        <taxon>Thermodesulfobacteriota</taxon>
        <taxon>Desulfovibrionia</taxon>
        <taxon>Desulfovibrionales</taxon>
        <taxon>Desulfovibrionaceae</taxon>
        <taxon>Nitratidesulfovibrio</taxon>
    </lineage>
</organism>
<dbReference type="GO" id="GO:0055085">
    <property type="term" value="P:transmembrane transport"/>
    <property type="evidence" value="ECO:0007669"/>
    <property type="project" value="InterPro"/>
</dbReference>
<dbReference type="PANTHER" id="PTHR30477:SF18">
    <property type="entry name" value="METAL TRANSPORT SYSTEM MEMBRANE PROTEIN CT_417-RELATED"/>
    <property type="match status" value="1"/>
</dbReference>
<feature type="transmembrane region" description="Helical" evidence="7">
    <location>
        <begin position="215"/>
        <end position="238"/>
    </location>
</feature>